<protein>
    <submittedName>
        <fullName evidence="2">COP9 signalosome complex subunit 4</fullName>
    </submittedName>
</protein>
<dbReference type="AlphaFoldDB" id="A0A1I7WV03"/>
<evidence type="ECO:0000313" key="2">
    <source>
        <dbReference type="WBParaSite" id="Hba_09026"/>
    </source>
</evidence>
<dbReference type="PANTHER" id="PTHR13931:SF2">
    <property type="entry name" value="UBIQUITIN CONJUGATION FACTOR E4 B"/>
    <property type="match status" value="1"/>
</dbReference>
<dbReference type="InterPro" id="IPR045132">
    <property type="entry name" value="UBE4"/>
</dbReference>
<evidence type="ECO:0000313" key="1">
    <source>
        <dbReference type="Proteomes" id="UP000095283"/>
    </source>
</evidence>
<proteinExistence type="predicted"/>
<dbReference type="PANTHER" id="PTHR13931">
    <property type="entry name" value="UBIQUITINATION FACTOR E4"/>
    <property type="match status" value="1"/>
</dbReference>
<dbReference type="GO" id="GO:0034450">
    <property type="term" value="F:ubiquitin-ubiquitin ligase activity"/>
    <property type="evidence" value="ECO:0007669"/>
    <property type="project" value="InterPro"/>
</dbReference>
<name>A0A1I7WV03_HETBA</name>
<dbReference type="GO" id="GO:0036503">
    <property type="term" value="P:ERAD pathway"/>
    <property type="evidence" value="ECO:0007669"/>
    <property type="project" value="InterPro"/>
</dbReference>
<dbReference type="Proteomes" id="UP000095283">
    <property type="component" value="Unplaced"/>
</dbReference>
<reference evidence="2" key="1">
    <citation type="submission" date="2016-11" db="UniProtKB">
        <authorList>
            <consortium name="WormBaseParasite"/>
        </authorList>
    </citation>
    <scope>IDENTIFICATION</scope>
</reference>
<sequence length="246" mass="27854">MGSILVVPELDGIEGSKEAAALNYVIMAFNKVNLALNNEFLQDYEKELCPLLKEQIISNAIILLRGYAAPMLSGRLARIALVRLIYFDNIPDVFLRDLVAQCVSHNQDSLSEIFGPILSQQRYSMLFQNIAKNHDDYVHRLYRTILRLISIKTEGNIRPICDLLVSRPDFLPDSVTGLAGREIQKQSFLGPFFEYSVYCDEAGPLVVSKYFGETRISKEGIVMFNQGYRQRMNAIRMIGDHIGNIS</sequence>
<accession>A0A1I7WV03</accession>
<dbReference type="GO" id="GO:0005634">
    <property type="term" value="C:nucleus"/>
    <property type="evidence" value="ECO:0007669"/>
    <property type="project" value="TreeGrafter"/>
</dbReference>
<dbReference type="GO" id="GO:0005737">
    <property type="term" value="C:cytoplasm"/>
    <property type="evidence" value="ECO:0007669"/>
    <property type="project" value="TreeGrafter"/>
</dbReference>
<dbReference type="WBParaSite" id="Hba_09026">
    <property type="protein sequence ID" value="Hba_09026"/>
    <property type="gene ID" value="Hba_09026"/>
</dbReference>
<dbReference type="GO" id="GO:0000209">
    <property type="term" value="P:protein polyubiquitination"/>
    <property type="evidence" value="ECO:0007669"/>
    <property type="project" value="TreeGrafter"/>
</dbReference>
<keyword evidence="1" id="KW-1185">Reference proteome</keyword>
<dbReference type="GO" id="GO:0000151">
    <property type="term" value="C:ubiquitin ligase complex"/>
    <property type="evidence" value="ECO:0007669"/>
    <property type="project" value="InterPro"/>
</dbReference>
<organism evidence="1 2">
    <name type="scientific">Heterorhabditis bacteriophora</name>
    <name type="common">Entomopathogenic nematode worm</name>
    <dbReference type="NCBI Taxonomy" id="37862"/>
    <lineage>
        <taxon>Eukaryota</taxon>
        <taxon>Metazoa</taxon>
        <taxon>Ecdysozoa</taxon>
        <taxon>Nematoda</taxon>
        <taxon>Chromadorea</taxon>
        <taxon>Rhabditida</taxon>
        <taxon>Rhabditina</taxon>
        <taxon>Rhabditomorpha</taxon>
        <taxon>Strongyloidea</taxon>
        <taxon>Heterorhabditidae</taxon>
        <taxon>Heterorhabditis</taxon>
    </lineage>
</organism>